<dbReference type="EMBL" id="AGNK02000355">
    <property type="status" value="NOT_ANNOTATED_CDS"/>
    <property type="molecule type" value="Genomic_DNA"/>
</dbReference>
<dbReference type="Proteomes" id="UP000004995">
    <property type="component" value="Unassembled WGS sequence"/>
</dbReference>
<dbReference type="AlphaFoldDB" id="A0A0Q3VTB6"/>
<evidence type="ECO:0000313" key="1">
    <source>
        <dbReference type="EnsemblPlants" id="KQL29842"/>
    </source>
</evidence>
<organism evidence="1 2">
    <name type="scientific">Setaria italica</name>
    <name type="common">Foxtail millet</name>
    <name type="synonym">Panicum italicum</name>
    <dbReference type="NCBI Taxonomy" id="4555"/>
    <lineage>
        <taxon>Eukaryota</taxon>
        <taxon>Viridiplantae</taxon>
        <taxon>Streptophyta</taxon>
        <taxon>Embryophyta</taxon>
        <taxon>Tracheophyta</taxon>
        <taxon>Spermatophyta</taxon>
        <taxon>Magnoliopsida</taxon>
        <taxon>Liliopsida</taxon>
        <taxon>Poales</taxon>
        <taxon>Poaceae</taxon>
        <taxon>PACMAD clade</taxon>
        <taxon>Panicoideae</taxon>
        <taxon>Panicodae</taxon>
        <taxon>Paniceae</taxon>
        <taxon>Cenchrinae</taxon>
        <taxon>Setaria</taxon>
    </lineage>
</organism>
<dbReference type="EnsemblPlants" id="KQL29842">
    <property type="protein sequence ID" value="KQL29842"/>
    <property type="gene ID" value="SETIT_0198691mg"/>
</dbReference>
<keyword evidence="2" id="KW-1185">Reference proteome</keyword>
<dbReference type="InParanoid" id="A0A0Q3VTB6"/>
<dbReference type="Gramene" id="KQL29842">
    <property type="protein sequence ID" value="KQL29842"/>
    <property type="gene ID" value="SETIT_0198691mg"/>
</dbReference>
<name>A0A0Q3VTB6_SETIT</name>
<sequence length="50" mass="5986">QQLLNIGADLCRFILREVVNPRGTYLEHELPQEDKHISLHEWENPEYRQG</sequence>
<proteinExistence type="predicted"/>
<reference evidence="2" key="1">
    <citation type="journal article" date="2012" name="Nat. Biotechnol.">
        <title>Reference genome sequence of the model plant Setaria.</title>
        <authorList>
            <person name="Bennetzen J.L."/>
            <person name="Schmutz J."/>
            <person name="Wang H."/>
            <person name="Percifield R."/>
            <person name="Hawkins J."/>
            <person name="Pontaroli A.C."/>
            <person name="Estep M."/>
            <person name="Feng L."/>
            <person name="Vaughn J.N."/>
            <person name="Grimwood J."/>
            <person name="Jenkins J."/>
            <person name="Barry K."/>
            <person name="Lindquist E."/>
            <person name="Hellsten U."/>
            <person name="Deshpande S."/>
            <person name="Wang X."/>
            <person name="Wu X."/>
            <person name="Mitros T."/>
            <person name="Triplett J."/>
            <person name="Yang X."/>
            <person name="Ye C.Y."/>
            <person name="Mauro-Herrera M."/>
            <person name="Wang L."/>
            <person name="Li P."/>
            <person name="Sharma M."/>
            <person name="Sharma R."/>
            <person name="Ronald P.C."/>
            <person name="Panaud O."/>
            <person name="Kellogg E.A."/>
            <person name="Brutnell T.P."/>
            <person name="Doust A.N."/>
            <person name="Tuskan G.A."/>
            <person name="Rokhsar D."/>
            <person name="Devos K.M."/>
        </authorList>
    </citation>
    <scope>NUCLEOTIDE SEQUENCE [LARGE SCALE GENOMIC DNA]</scope>
    <source>
        <strain evidence="2">cv. Yugu1</strain>
    </source>
</reference>
<evidence type="ECO:0000313" key="2">
    <source>
        <dbReference type="Proteomes" id="UP000004995"/>
    </source>
</evidence>
<protein>
    <submittedName>
        <fullName evidence="1">Uncharacterized protein</fullName>
    </submittedName>
</protein>
<accession>A0A0Q3VTB6</accession>
<reference evidence="1" key="2">
    <citation type="submission" date="2018-08" db="UniProtKB">
        <authorList>
            <consortium name="EnsemblPlants"/>
        </authorList>
    </citation>
    <scope>IDENTIFICATION</scope>
    <source>
        <strain evidence="1">Yugu1</strain>
    </source>
</reference>